<dbReference type="EMBL" id="CABVHW010000008">
    <property type="protein sequence ID" value="VVO04226.1"/>
    <property type="molecule type" value="Genomic_DNA"/>
</dbReference>
<dbReference type="AlphaFoldDB" id="A0A5E7CI69"/>
<protein>
    <submittedName>
        <fullName evidence="1">Uncharacterized protein</fullName>
    </submittedName>
</protein>
<dbReference type="RefSeq" id="WP_191627544.1">
    <property type="nucleotide sequence ID" value="NZ_CABVHW010000008.1"/>
</dbReference>
<gene>
    <name evidence="1" type="ORF">PS710_02916</name>
</gene>
<dbReference type="Proteomes" id="UP000381093">
    <property type="component" value="Unassembled WGS sequence"/>
</dbReference>
<evidence type="ECO:0000313" key="2">
    <source>
        <dbReference type="Proteomes" id="UP000381093"/>
    </source>
</evidence>
<reference evidence="1 2" key="1">
    <citation type="submission" date="2019-09" db="EMBL/GenBank/DDBJ databases">
        <authorList>
            <person name="Chandra G."/>
            <person name="Truman W A."/>
        </authorList>
    </citation>
    <scope>NUCLEOTIDE SEQUENCE [LARGE SCALE GENOMIC DNA]</scope>
    <source>
        <strain evidence="1">PS710</strain>
    </source>
</reference>
<organism evidence="1 2">
    <name type="scientific">Pseudomonas fluorescens</name>
    <dbReference type="NCBI Taxonomy" id="294"/>
    <lineage>
        <taxon>Bacteria</taxon>
        <taxon>Pseudomonadati</taxon>
        <taxon>Pseudomonadota</taxon>
        <taxon>Gammaproteobacteria</taxon>
        <taxon>Pseudomonadales</taxon>
        <taxon>Pseudomonadaceae</taxon>
        <taxon>Pseudomonas</taxon>
    </lineage>
</organism>
<accession>A0A5E7CI69</accession>
<sequence length="48" mass="5321">MATTKKAAKPNKKVVQHELTLLDVRQAAHDGQKVFDTFVMTGKLPVTK</sequence>
<proteinExistence type="predicted"/>
<evidence type="ECO:0000313" key="1">
    <source>
        <dbReference type="EMBL" id="VVO04226.1"/>
    </source>
</evidence>
<name>A0A5E7CI69_PSEFL</name>